<evidence type="ECO:0000256" key="2">
    <source>
        <dbReference type="ARBA" id="ARBA00023125"/>
    </source>
</evidence>
<dbReference type="EMBL" id="QXXQ01000015">
    <property type="protein sequence ID" value="RID90272.1"/>
    <property type="molecule type" value="Genomic_DNA"/>
</dbReference>
<evidence type="ECO:0000256" key="4">
    <source>
        <dbReference type="SAM" id="MobiDB-lite"/>
    </source>
</evidence>
<dbReference type="InterPro" id="IPR018060">
    <property type="entry name" value="HTH_AraC"/>
</dbReference>
<sequence>MMIDEAMAAERPQPGLPLELSTADPLVRKALLTIQQRLETPLTVAALADHLKTSRRKLERHFLEALSMTPSQASMAIRIAHAELLLSRSARTVTQDCGFVDVSHLIRVFRTIHATTPEVWRRAQIRTSSLPGSANVTSDTVDGAEGKRQ</sequence>
<keyword evidence="1" id="KW-0805">Transcription regulation</keyword>
<dbReference type="InterPro" id="IPR050204">
    <property type="entry name" value="AraC_XylS_family_regulators"/>
</dbReference>
<keyword evidence="2" id="KW-0238">DNA-binding</keyword>
<dbReference type="PANTHER" id="PTHR46796">
    <property type="entry name" value="HTH-TYPE TRANSCRIPTIONAL ACTIVATOR RHAS-RELATED"/>
    <property type="match status" value="1"/>
</dbReference>
<protein>
    <submittedName>
        <fullName evidence="6">Helix-turn-helix domain-containing protein</fullName>
    </submittedName>
</protein>
<dbReference type="Gene3D" id="1.10.10.60">
    <property type="entry name" value="Homeodomain-like"/>
    <property type="match status" value="1"/>
</dbReference>
<dbReference type="Pfam" id="PF12833">
    <property type="entry name" value="HTH_18"/>
    <property type="match status" value="1"/>
</dbReference>
<accession>A0A398BIL3</accession>
<dbReference type="SMART" id="SM00342">
    <property type="entry name" value="HTH_ARAC"/>
    <property type="match status" value="1"/>
</dbReference>
<feature type="compositionally biased region" description="Polar residues" evidence="4">
    <location>
        <begin position="130"/>
        <end position="140"/>
    </location>
</feature>
<dbReference type="GO" id="GO:0043565">
    <property type="term" value="F:sequence-specific DNA binding"/>
    <property type="evidence" value="ECO:0007669"/>
    <property type="project" value="InterPro"/>
</dbReference>
<comment type="caution">
    <text evidence="6">The sequence shown here is derived from an EMBL/GenBank/DDBJ whole genome shotgun (WGS) entry which is preliminary data.</text>
</comment>
<dbReference type="GO" id="GO:0003700">
    <property type="term" value="F:DNA-binding transcription factor activity"/>
    <property type="evidence" value="ECO:0007669"/>
    <property type="project" value="InterPro"/>
</dbReference>
<proteinExistence type="predicted"/>
<dbReference type="Proteomes" id="UP000266649">
    <property type="component" value="Unassembled WGS sequence"/>
</dbReference>
<evidence type="ECO:0000259" key="5">
    <source>
        <dbReference type="PROSITE" id="PS01124"/>
    </source>
</evidence>
<keyword evidence="3" id="KW-0804">Transcription</keyword>
<evidence type="ECO:0000313" key="7">
    <source>
        <dbReference type="Proteomes" id="UP000266649"/>
    </source>
</evidence>
<feature type="domain" description="HTH araC/xylS-type" evidence="5">
    <location>
        <begin position="28"/>
        <end position="123"/>
    </location>
</feature>
<evidence type="ECO:0000256" key="1">
    <source>
        <dbReference type="ARBA" id="ARBA00023015"/>
    </source>
</evidence>
<dbReference type="PROSITE" id="PS01124">
    <property type="entry name" value="HTH_ARAC_FAMILY_2"/>
    <property type="match status" value="1"/>
</dbReference>
<dbReference type="OrthoDB" id="9793400at2"/>
<evidence type="ECO:0000313" key="6">
    <source>
        <dbReference type="EMBL" id="RID90272.1"/>
    </source>
</evidence>
<evidence type="ECO:0000256" key="3">
    <source>
        <dbReference type="ARBA" id="ARBA00023163"/>
    </source>
</evidence>
<dbReference type="InterPro" id="IPR009057">
    <property type="entry name" value="Homeodomain-like_sf"/>
</dbReference>
<keyword evidence="7" id="KW-1185">Reference proteome</keyword>
<name>A0A398BIL3_9RHOB</name>
<dbReference type="RefSeq" id="WP_119136354.1">
    <property type="nucleotide sequence ID" value="NZ_QXXQ01000015.1"/>
</dbReference>
<feature type="region of interest" description="Disordered" evidence="4">
    <location>
        <begin position="130"/>
        <end position="149"/>
    </location>
</feature>
<organism evidence="6 7">
    <name type="scientific">Gemmobacter lutimaris</name>
    <dbReference type="NCBI Taxonomy" id="2306023"/>
    <lineage>
        <taxon>Bacteria</taxon>
        <taxon>Pseudomonadati</taxon>
        <taxon>Pseudomonadota</taxon>
        <taxon>Alphaproteobacteria</taxon>
        <taxon>Rhodobacterales</taxon>
        <taxon>Paracoccaceae</taxon>
        <taxon>Gemmobacter</taxon>
    </lineage>
</organism>
<dbReference type="AlphaFoldDB" id="A0A398BIL3"/>
<gene>
    <name evidence="6" type="ORF">D2N39_18945</name>
</gene>
<reference evidence="6 7" key="1">
    <citation type="submission" date="2018-09" db="EMBL/GenBank/DDBJ databases">
        <title>Gemmobacter lutimaris sp. nov., a marine bacterium isolated from tidal flat.</title>
        <authorList>
            <person name="Lee D.W."/>
            <person name="Yoo Y."/>
            <person name="Kim J.-J."/>
            <person name="Kim B.S."/>
        </authorList>
    </citation>
    <scope>NUCLEOTIDE SEQUENCE [LARGE SCALE GENOMIC DNA]</scope>
    <source>
        <strain evidence="6 7">YJ-T1-11</strain>
    </source>
</reference>
<dbReference type="SUPFAM" id="SSF46689">
    <property type="entry name" value="Homeodomain-like"/>
    <property type="match status" value="2"/>
</dbReference>